<evidence type="ECO:0000256" key="9">
    <source>
        <dbReference type="PIRSR" id="PIRSR000077-4"/>
    </source>
</evidence>
<keyword evidence="5 9" id="KW-0676">Redox-active center</keyword>
<evidence type="ECO:0000256" key="4">
    <source>
        <dbReference type="ARBA" id="ARBA00023157"/>
    </source>
</evidence>
<feature type="active site" description="Nucleophile" evidence="8">
    <location>
        <position position="33"/>
    </location>
</feature>
<dbReference type="OrthoDB" id="9790390at2"/>
<organism evidence="11 12">
    <name type="scientific">Geovibrio thiophilus</name>
    <dbReference type="NCBI Taxonomy" id="139438"/>
    <lineage>
        <taxon>Bacteria</taxon>
        <taxon>Pseudomonadati</taxon>
        <taxon>Deferribacterota</taxon>
        <taxon>Deferribacteres</taxon>
        <taxon>Deferribacterales</taxon>
        <taxon>Geovibrionaceae</taxon>
        <taxon>Geovibrio</taxon>
    </lineage>
</organism>
<feature type="site" description="Contributes to redox potential value" evidence="8">
    <location>
        <position position="31"/>
    </location>
</feature>
<dbReference type="RefSeq" id="WP_128466458.1">
    <property type="nucleotide sequence ID" value="NZ_CP035108.1"/>
</dbReference>
<evidence type="ECO:0000313" key="12">
    <source>
        <dbReference type="Proteomes" id="UP000287502"/>
    </source>
</evidence>
<keyword evidence="4 9" id="KW-1015">Disulfide bond</keyword>
<feature type="site" description="Deprotonates C-terminal active site Cys" evidence="8">
    <location>
        <position position="24"/>
    </location>
</feature>
<dbReference type="InterPro" id="IPR013766">
    <property type="entry name" value="Thioredoxin_domain"/>
</dbReference>
<dbReference type="Gene3D" id="3.40.30.10">
    <property type="entry name" value="Glutaredoxin"/>
    <property type="match status" value="1"/>
</dbReference>
<protein>
    <recommendedName>
        <fullName evidence="6 7">Thioredoxin</fullName>
    </recommendedName>
</protein>
<dbReference type="CDD" id="cd02947">
    <property type="entry name" value="TRX_family"/>
    <property type="match status" value="1"/>
</dbReference>
<sequence length="105" mass="11644">MAVELNESTFQTDVVESSVPVLVDFWAVWCGPCRMLTPTVEALANEYAGKIKVGKVNVDENQQLAAKYGIMSIPTVMVFKDGKVVEQFIGVQPKGVYEDALKRYI</sequence>
<dbReference type="PIRSF" id="PIRSF000077">
    <property type="entry name" value="Thioredoxin"/>
    <property type="match status" value="1"/>
</dbReference>
<dbReference type="InterPro" id="IPR017937">
    <property type="entry name" value="Thioredoxin_CS"/>
</dbReference>
<dbReference type="PROSITE" id="PS51352">
    <property type="entry name" value="THIOREDOXIN_2"/>
    <property type="match status" value="1"/>
</dbReference>
<dbReference type="InterPro" id="IPR036249">
    <property type="entry name" value="Thioredoxin-like_sf"/>
</dbReference>
<reference evidence="11 12" key="1">
    <citation type="submission" date="2019-01" db="EMBL/GenBank/DDBJ databases">
        <title>Geovibrio thiophilus DSM 11263, complete genome.</title>
        <authorList>
            <person name="Spring S."/>
            <person name="Bunk B."/>
            <person name="Sproer C."/>
        </authorList>
    </citation>
    <scope>NUCLEOTIDE SEQUENCE [LARGE SCALE GENOMIC DNA]</scope>
    <source>
        <strain evidence="11 12">DSM 11263</strain>
    </source>
</reference>
<evidence type="ECO:0000256" key="2">
    <source>
        <dbReference type="ARBA" id="ARBA00022448"/>
    </source>
</evidence>
<feature type="domain" description="Thioredoxin" evidence="10">
    <location>
        <begin position="1"/>
        <end position="105"/>
    </location>
</feature>
<dbReference type="EMBL" id="CP035108">
    <property type="protein sequence ID" value="QAR33172.1"/>
    <property type="molecule type" value="Genomic_DNA"/>
</dbReference>
<name>A0A410JYE3_9BACT</name>
<dbReference type="PANTHER" id="PTHR45663:SF11">
    <property type="entry name" value="GEO12009P1"/>
    <property type="match status" value="1"/>
</dbReference>
<dbReference type="FunFam" id="3.40.30.10:FF:000001">
    <property type="entry name" value="Thioredoxin"/>
    <property type="match status" value="1"/>
</dbReference>
<dbReference type="Pfam" id="PF00085">
    <property type="entry name" value="Thioredoxin"/>
    <property type="match status" value="1"/>
</dbReference>
<dbReference type="Proteomes" id="UP000287502">
    <property type="component" value="Chromosome"/>
</dbReference>
<dbReference type="InterPro" id="IPR005746">
    <property type="entry name" value="Thioredoxin"/>
</dbReference>
<dbReference type="GO" id="GO:0005737">
    <property type="term" value="C:cytoplasm"/>
    <property type="evidence" value="ECO:0007669"/>
    <property type="project" value="TreeGrafter"/>
</dbReference>
<evidence type="ECO:0000256" key="6">
    <source>
        <dbReference type="NCBIfam" id="TIGR01068"/>
    </source>
</evidence>
<dbReference type="GO" id="GO:0015035">
    <property type="term" value="F:protein-disulfide reductase activity"/>
    <property type="evidence" value="ECO:0007669"/>
    <property type="project" value="UniProtKB-UniRule"/>
</dbReference>
<evidence type="ECO:0000313" key="11">
    <source>
        <dbReference type="EMBL" id="QAR33172.1"/>
    </source>
</evidence>
<comment type="similarity">
    <text evidence="1 7">Belongs to the thioredoxin family.</text>
</comment>
<evidence type="ECO:0000256" key="7">
    <source>
        <dbReference type="PIRNR" id="PIRNR000077"/>
    </source>
</evidence>
<dbReference type="AlphaFoldDB" id="A0A410JYE3"/>
<evidence type="ECO:0000259" key="10">
    <source>
        <dbReference type="PROSITE" id="PS51352"/>
    </source>
</evidence>
<keyword evidence="3" id="KW-0249">Electron transport</keyword>
<dbReference type="SUPFAM" id="SSF52833">
    <property type="entry name" value="Thioredoxin-like"/>
    <property type="match status" value="1"/>
</dbReference>
<dbReference type="PANTHER" id="PTHR45663">
    <property type="entry name" value="GEO12009P1"/>
    <property type="match status" value="1"/>
</dbReference>
<dbReference type="KEGG" id="gtl:EP073_07085"/>
<dbReference type="PRINTS" id="PR00421">
    <property type="entry name" value="THIOREDOXIN"/>
</dbReference>
<evidence type="ECO:0000256" key="8">
    <source>
        <dbReference type="PIRSR" id="PIRSR000077-1"/>
    </source>
</evidence>
<keyword evidence="12" id="KW-1185">Reference proteome</keyword>
<dbReference type="PROSITE" id="PS00194">
    <property type="entry name" value="THIOREDOXIN_1"/>
    <property type="match status" value="1"/>
</dbReference>
<evidence type="ECO:0000256" key="1">
    <source>
        <dbReference type="ARBA" id="ARBA00008987"/>
    </source>
</evidence>
<feature type="active site" description="Nucleophile" evidence="8">
    <location>
        <position position="30"/>
    </location>
</feature>
<dbReference type="NCBIfam" id="TIGR01068">
    <property type="entry name" value="thioredoxin"/>
    <property type="match status" value="1"/>
</dbReference>
<proteinExistence type="inferred from homology"/>
<evidence type="ECO:0000256" key="5">
    <source>
        <dbReference type="ARBA" id="ARBA00023284"/>
    </source>
</evidence>
<gene>
    <name evidence="11" type="primary">trxA</name>
    <name evidence="11" type="ORF">EP073_07085</name>
</gene>
<feature type="site" description="Contributes to redox potential value" evidence="8">
    <location>
        <position position="32"/>
    </location>
</feature>
<feature type="disulfide bond" description="Redox-active" evidence="9">
    <location>
        <begin position="30"/>
        <end position="33"/>
    </location>
</feature>
<keyword evidence="2" id="KW-0813">Transport</keyword>
<accession>A0A410JYE3</accession>
<evidence type="ECO:0000256" key="3">
    <source>
        <dbReference type="ARBA" id="ARBA00022982"/>
    </source>
</evidence>